<proteinExistence type="predicted"/>
<dbReference type="InterPro" id="IPR008254">
    <property type="entry name" value="Flavodoxin/NO_synth"/>
</dbReference>
<dbReference type="EMBL" id="JACOOK010000008">
    <property type="protein sequence ID" value="MBC5617690.1"/>
    <property type="molecule type" value="Genomic_DNA"/>
</dbReference>
<dbReference type="Gene3D" id="3.40.50.360">
    <property type="match status" value="1"/>
</dbReference>
<dbReference type="PROSITE" id="PS50902">
    <property type="entry name" value="FLAVODOXIN_LIKE"/>
    <property type="match status" value="1"/>
</dbReference>
<feature type="domain" description="4Fe-4S ferredoxin-type" evidence="6">
    <location>
        <begin position="176"/>
        <end position="203"/>
    </location>
</feature>
<keyword evidence="4" id="KW-0411">Iron-sulfur</keyword>
<dbReference type="InterPro" id="IPR029039">
    <property type="entry name" value="Flavoprotein-like_sf"/>
</dbReference>
<evidence type="ECO:0000259" key="5">
    <source>
        <dbReference type="PROSITE" id="PS50902"/>
    </source>
</evidence>
<evidence type="ECO:0000259" key="6">
    <source>
        <dbReference type="PROSITE" id="PS51379"/>
    </source>
</evidence>
<evidence type="ECO:0000256" key="1">
    <source>
        <dbReference type="ARBA" id="ARBA00022485"/>
    </source>
</evidence>
<dbReference type="InterPro" id="IPR050157">
    <property type="entry name" value="PSI_iron-sulfur_center"/>
</dbReference>
<dbReference type="PROSITE" id="PS00198">
    <property type="entry name" value="4FE4S_FER_1"/>
    <property type="match status" value="2"/>
</dbReference>
<dbReference type="RefSeq" id="WP_101574020.1">
    <property type="nucleotide sequence ID" value="NZ_JACOOK010000008.1"/>
</dbReference>
<dbReference type="InterPro" id="IPR017900">
    <property type="entry name" value="4Fe4S_Fe_S_CS"/>
</dbReference>
<dbReference type="PROSITE" id="PS51379">
    <property type="entry name" value="4FE4S_FER_2"/>
    <property type="match status" value="2"/>
</dbReference>
<comment type="caution">
    <text evidence="7">The sequence shown here is derived from an EMBL/GenBank/DDBJ whole genome shotgun (WGS) entry which is preliminary data.</text>
</comment>
<keyword evidence="2" id="KW-0479">Metal-binding</keyword>
<evidence type="ECO:0000256" key="2">
    <source>
        <dbReference type="ARBA" id="ARBA00022723"/>
    </source>
</evidence>
<feature type="domain" description="4Fe-4S ferredoxin-type" evidence="6">
    <location>
        <begin position="206"/>
        <end position="236"/>
    </location>
</feature>
<dbReference type="SUPFAM" id="SSF52218">
    <property type="entry name" value="Flavoproteins"/>
    <property type="match status" value="1"/>
</dbReference>
<feature type="domain" description="Flavodoxin-like" evidence="5">
    <location>
        <begin position="6"/>
        <end position="149"/>
    </location>
</feature>
<evidence type="ECO:0000313" key="7">
    <source>
        <dbReference type="EMBL" id="MBC5617690.1"/>
    </source>
</evidence>
<evidence type="ECO:0000256" key="4">
    <source>
        <dbReference type="ARBA" id="ARBA00023014"/>
    </source>
</evidence>
<gene>
    <name evidence="7" type="ORF">H8S08_11810</name>
</gene>
<reference evidence="7 8" key="1">
    <citation type="submission" date="2020-08" db="EMBL/GenBank/DDBJ databases">
        <title>Genome public.</title>
        <authorList>
            <person name="Liu C."/>
            <person name="Sun Q."/>
        </authorList>
    </citation>
    <scope>NUCLEOTIDE SEQUENCE [LARGE SCALE GENOMIC DNA]</scope>
    <source>
        <strain evidence="7 8">New-7</strain>
    </source>
</reference>
<organism evidence="7 8">
    <name type="scientific">Alistipes hominis</name>
    <dbReference type="NCBI Taxonomy" id="2763015"/>
    <lineage>
        <taxon>Bacteria</taxon>
        <taxon>Pseudomonadati</taxon>
        <taxon>Bacteroidota</taxon>
        <taxon>Bacteroidia</taxon>
        <taxon>Bacteroidales</taxon>
        <taxon>Rikenellaceae</taxon>
        <taxon>Alistipes</taxon>
    </lineage>
</organism>
<dbReference type="Proteomes" id="UP000636891">
    <property type="component" value="Unassembled WGS sequence"/>
</dbReference>
<dbReference type="Pfam" id="PF12838">
    <property type="entry name" value="Fer4_7"/>
    <property type="match status" value="1"/>
</dbReference>
<protein>
    <submittedName>
        <fullName evidence="7">4Fe-4S binding protein</fullName>
    </submittedName>
</protein>
<sequence length="259" mass="28461">MRTENIHLVYFSATYTTRKVMRQIAAQIEGRKTEYDITRSAPGAEVTMDDGDLLVVGMPVYSGRIPASALPALRKFRGNGTPAVVVCVYGNRDYDDALLELTDVVGENGFRVAAAAAFVAQHSIFPQVGTNRPDEEDIRRIAAFVRQFRRKIDSAADSASLQEVVPPGGRPYKTPGKVPLRPTGGRKCTGCGVCVERCPVQAIPAGRPRQTDPQKCIACGRCIVVCPARARRFGGLLYKIVRRKFVKAYSVRKEPDIYV</sequence>
<keyword evidence="1" id="KW-0004">4Fe-4S</keyword>
<evidence type="ECO:0000256" key="3">
    <source>
        <dbReference type="ARBA" id="ARBA00023004"/>
    </source>
</evidence>
<dbReference type="PANTHER" id="PTHR24960">
    <property type="entry name" value="PHOTOSYSTEM I IRON-SULFUR CENTER-RELATED"/>
    <property type="match status" value="1"/>
</dbReference>
<dbReference type="SUPFAM" id="SSF54862">
    <property type="entry name" value="4Fe-4S ferredoxins"/>
    <property type="match status" value="1"/>
</dbReference>
<dbReference type="PANTHER" id="PTHR24960:SF79">
    <property type="entry name" value="PHOTOSYSTEM I IRON-SULFUR CENTER"/>
    <property type="match status" value="1"/>
</dbReference>
<accession>A0ABR7CPU4</accession>
<keyword evidence="3" id="KW-0408">Iron</keyword>
<evidence type="ECO:0000313" key="8">
    <source>
        <dbReference type="Proteomes" id="UP000636891"/>
    </source>
</evidence>
<dbReference type="InterPro" id="IPR017896">
    <property type="entry name" value="4Fe4S_Fe-S-bd"/>
</dbReference>
<keyword evidence="8" id="KW-1185">Reference proteome</keyword>
<dbReference type="Gene3D" id="3.30.70.20">
    <property type="match status" value="1"/>
</dbReference>
<name>A0ABR7CPU4_9BACT</name>